<feature type="domain" description="Helicase C-terminal" evidence="10">
    <location>
        <begin position="308"/>
        <end position="468"/>
    </location>
</feature>
<feature type="region of interest" description="Disordered" evidence="8">
    <location>
        <begin position="561"/>
        <end position="582"/>
    </location>
</feature>
<dbReference type="HOGENOM" id="CLU_004251_0_0_1"/>
<dbReference type="CDD" id="cd18010">
    <property type="entry name" value="DEXHc_HARP_SMARCAL1"/>
    <property type="match status" value="1"/>
</dbReference>
<evidence type="ECO:0000256" key="3">
    <source>
        <dbReference type="ARBA" id="ARBA00022771"/>
    </source>
</evidence>
<feature type="compositionally biased region" description="Low complexity" evidence="8">
    <location>
        <begin position="564"/>
        <end position="579"/>
    </location>
</feature>
<dbReference type="InterPro" id="IPR038718">
    <property type="entry name" value="SNF2-like_sf"/>
</dbReference>
<dbReference type="PROSITE" id="PS01358">
    <property type="entry name" value="ZF_RANBP2_1"/>
    <property type="match status" value="1"/>
</dbReference>
<dbReference type="PANTHER" id="PTHR45766">
    <property type="entry name" value="DNA ANNEALING HELICASE AND ENDONUCLEASE ZRANB3 FAMILY MEMBER"/>
    <property type="match status" value="1"/>
</dbReference>
<gene>
    <name evidence="11" type="ORF">LOTGIDRAFT_138707</name>
</gene>
<dbReference type="SMART" id="SM00547">
    <property type="entry name" value="ZnF_RBZ"/>
    <property type="match status" value="1"/>
</dbReference>
<dbReference type="Pfam" id="PF01844">
    <property type="entry name" value="HNH"/>
    <property type="match status" value="1"/>
</dbReference>
<dbReference type="PROSITE" id="PS51192">
    <property type="entry name" value="HELICASE_ATP_BIND_1"/>
    <property type="match status" value="1"/>
</dbReference>
<dbReference type="Gene3D" id="2.30.30.380">
    <property type="entry name" value="Zn-finger domain of Sec23/24"/>
    <property type="match status" value="1"/>
</dbReference>
<dbReference type="Gene3D" id="3.40.50.10810">
    <property type="entry name" value="Tandem AAA-ATPase domain"/>
    <property type="match status" value="1"/>
</dbReference>
<dbReference type="GO" id="GO:0005524">
    <property type="term" value="F:ATP binding"/>
    <property type="evidence" value="ECO:0007669"/>
    <property type="project" value="UniProtKB-KW"/>
</dbReference>
<dbReference type="RefSeq" id="XP_009046984.1">
    <property type="nucleotide sequence ID" value="XM_009048736.1"/>
</dbReference>
<accession>V4B492</accession>
<reference evidence="11 12" key="1">
    <citation type="journal article" date="2013" name="Nature">
        <title>Insights into bilaterian evolution from three spiralian genomes.</title>
        <authorList>
            <person name="Simakov O."/>
            <person name="Marletaz F."/>
            <person name="Cho S.J."/>
            <person name="Edsinger-Gonzales E."/>
            <person name="Havlak P."/>
            <person name="Hellsten U."/>
            <person name="Kuo D.H."/>
            <person name="Larsson T."/>
            <person name="Lv J."/>
            <person name="Arendt D."/>
            <person name="Savage R."/>
            <person name="Osoegawa K."/>
            <person name="de Jong P."/>
            <person name="Grimwood J."/>
            <person name="Chapman J.A."/>
            <person name="Shapiro H."/>
            <person name="Aerts A."/>
            <person name="Otillar R.P."/>
            <person name="Terry A.Y."/>
            <person name="Boore J.L."/>
            <person name="Grigoriev I.V."/>
            <person name="Lindberg D.R."/>
            <person name="Seaver E.C."/>
            <person name="Weisblat D.A."/>
            <person name="Putnam N.H."/>
            <person name="Rokhsar D.S."/>
        </authorList>
    </citation>
    <scope>NUCLEOTIDE SEQUENCE [LARGE SCALE GENOMIC DNA]</scope>
</reference>
<dbReference type="InterPro" id="IPR049730">
    <property type="entry name" value="SNF2/RAD54-like_C"/>
</dbReference>
<dbReference type="SUPFAM" id="SSF90209">
    <property type="entry name" value="Ran binding protein zinc finger-like"/>
    <property type="match status" value="1"/>
</dbReference>
<dbReference type="Gene3D" id="3.40.50.300">
    <property type="entry name" value="P-loop containing nucleotide triphosphate hydrolases"/>
    <property type="match status" value="1"/>
</dbReference>
<evidence type="ECO:0000256" key="4">
    <source>
        <dbReference type="ARBA" id="ARBA00022801"/>
    </source>
</evidence>
<dbReference type="Proteomes" id="UP000030746">
    <property type="component" value="Unassembled WGS sequence"/>
</dbReference>
<keyword evidence="5" id="KW-0347">Helicase</keyword>
<protein>
    <recommendedName>
        <fullName evidence="13">DNA annealing helicase and endonuclease ZRANB3</fullName>
    </recommendedName>
</protein>
<evidence type="ECO:0000313" key="11">
    <source>
        <dbReference type="EMBL" id="ESP02276.1"/>
    </source>
</evidence>
<evidence type="ECO:0000256" key="2">
    <source>
        <dbReference type="ARBA" id="ARBA00022741"/>
    </source>
</evidence>
<evidence type="ECO:0000256" key="8">
    <source>
        <dbReference type="SAM" id="MobiDB-lite"/>
    </source>
</evidence>
<dbReference type="InterPro" id="IPR027417">
    <property type="entry name" value="P-loop_NTPase"/>
</dbReference>
<dbReference type="Pfam" id="PF00176">
    <property type="entry name" value="SNF2-rel_dom"/>
    <property type="match status" value="1"/>
</dbReference>
<keyword evidence="7" id="KW-0067">ATP-binding</keyword>
<dbReference type="SMART" id="SM00490">
    <property type="entry name" value="HELICc"/>
    <property type="match status" value="1"/>
</dbReference>
<dbReference type="KEGG" id="lgi:LOTGIDRAFT_138707"/>
<evidence type="ECO:0000256" key="6">
    <source>
        <dbReference type="ARBA" id="ARBA00022833"/>
    </source>
</evidence>
<keyword evidence="6" id="KW-0862">Zinc</keyword>
<dbReference type="InterPro" id="IPR003615">
    <property type="entry name" value="HNH_nuc"/>
</dbReference>
<keyword evidence="3" id="KW-0863">Zinc-finger</keyword>
<dbReference type="GeneID" id="20234099"/>
<dbReference type="GO" id="GO:0004386">
    <property type="term" value="F:helicase activity"/>
    <property type="evidence" value="ECO:0007669"/>
    <property type="project" value="UniProtKB-KW"/>
</dbReference>
<dbReference type="CTD" id="20234099"/>
<keyword evidence="12" id="KW-1185">Reference proteome</keyword>
<dbReference type="InterPro" id="IPR001650">
    <property type="entry name" value="Helicase_C-like"/>
</dbReference>
<dbReference type="GO" id="GO:0008270">
    <property type="term" value="F:zinc ion binding"/>
    <property type="evidence" value="ECO:0007669"/>
    <property type="project" value="UniProtKB-KW"/>
</dbReference>
<dbReference type="GO" id="GO:0043596">
    <property type="term" value="C:nuclear replication fork"/>
    <property type="evidence" value="ECO:0007669"/>
    <property type="project" value="TreeGrafter"/>
</dbReference>
<dbReference type="SMART" id="SM00487">
    <property type="entry name" value="DEXDc"/>
    <property type="match status" value="1"/>
</dbReference>
<evidence type="ECO:0000259" key="10">
    <source>
        <dbReference type="PROSITE" id="PS51194"/>
    </source>
</evidence>
<evidence type="ECO:0000256" key="7">
    <source>
        <dbReference type="ARBA" id="ARBA00022840"/>
    </source>
</evidence>
<dbReference type="InterPro" id="IPR036443">
    <property type="entry name" value="Znf_RanBP2_sf"/>
</dbReference>
<feature type="region of interest" description="Disordered" evidence="8">
    <location>
        <begin position="505"/>
        <end position="547"/>
    </location>
</feature>
<keyword evidence="1" id="KW-0479">Metal-binding</keyword>
<dbReference type="SMART" id="SM00507">
    <property type="entry name" value="HNHc"/>
    <property type="match status" value="1"/>
</dbReference>
<dbReference type="InterPro" id="IPR014001">
    <property type="entry name" value="Helicase_ATP-bd"/>
</dbReference>
<dbReference type="InterPro" id="IPR000330">
    <property type="entry name" value="SNF2_N"/>
</dbReference>
<organism evidence="11 12">
    <name type="scientific">Lottia gigantea</name>
    <name type="common">Giant owl limpet</name>
    <dbReference type="NCBI Taxonomy" id="225164"/>
    <lineage>
        <taxon>Eukaryota</taxon>
        <taxon>Metazoa</taxon>
        <taxon>Spiralia</taxon>
        <taxon>Lophotrochozoa</taxon>
        <taxon>Mollusca</taxon>
        <taxon>Gastropoda</taxon>
        <taxon>Patellogastropoda</taxon>
        <taxon>Lottioidea</taxon>
        <taxon>Lottiidae</taxon>
        <taxon>Lottia</taxon>
    </lineage>
</organism>
<dbReference type="CDD" id="cd00085">
    <property type="entry name" value="HNHc"/>
    <property type="match status" value="1"/>
</dbReference>
<dbReference type="GO" id="GO:0004520">
    <property type="term" value="F:DNA endonuclease activity"/>
    <property type="evidence" value="ECO:0007669"/>
    <property type="project" value="TreeGrafter"/>
</dbReference>
<dbReference type="GO" id="GO:0016787">
    <property type="term" value="F:hydrolase activity"/>
    <property type="evidence" value="ECO:0007669"/>
    <property type="project" value="UniProtKB-KW"/>
</dbReference>
<name>V4B492_LOTGI</name>
<evidence type="ECO:0008006" key="13">
    <source>
        <dbReference type="Google" id="ProtNLM"/>
    </source>
</evidence>
<dbReference type="GO" id="GO:0031297">
    <property type="term" value="P:replication fork processing"/>
    <property type="evidence" value="ECO:0007669"/>
    <property type="project" value="TreeGrafter"/>
</dbReference>
<dbReference type="InterPro" id="IPR002711">
    <property type="entry name" value="HNH"/>
</dbReference>
<dbReference type="GO" id="GO:0003676">
    <property type="term" value="F:nucleic acid binding"/>
    <property type="evidence" value="ECO:0007669"/>
    <property type="project" value="InterPro"/>
</dbReference>
<feature type="domain" description="Helicase ATP-binding" evidence="9">
    <location>
        <begin position="29"/>
        <end position="192"/>
    </location>
</feature>
<dbReference type="STRING" id="225164.V4B492"/>
<dbReference type="PANTHER" id="PTHR45766:SF3">
    <property type="entry name" value="DNA ANNEALING HELICASE AND ENDONUCLEASE ZRANB3"/>
    <property type="match status" value="1"/>
</dbReference>
<evidence type="ECO:0000256" key="1">
    <source>
        <dbReference type="ARBA" id="ARBA00022723"/>
    </source>
</evidence>
<evidence type="ECO:0000313" key="12">
    <source>
        <dbReference type="Proteomes" id="UP000030746"/>
    </source>
</evidence>
<feature type="compositionally biased region" description="Polar residues" evidence="8">
    <location>
        <begin position="532"/>
        <end position="547"/>
    </location>
</feature>
<dbReference type="InterPro" id="IPR001876">
    <property type="entry name" value="Znf_RanBP2"/>
</dbReference>
<dbReference type="GO" id="GO:0006281">
    <property type="term" value="P:DNA repair"/>
    <property type="evidence" value="ECO:0007669"/>
    <property type="project" value="TreeGrafter"/>
</dbReference>
<dbReference type="PROSITE" id="PS51194">
    <property type="entry name" value="HELICASE_CTER"/>
    <property type="match status" value="1"/>
</dbReference>
<evidence type="ECO:0000259" key="9">
    <source>
        <dbReference type="PROSITE" id="PS51192"/>
    </source>
</evidence>
<keyword evidence="2" id="KW-0547">Nucleotide-binding</keyword>
<keyword evidence="4" id="KW-0378">Hydrolase</keyword>
<sequence>MKTHIESILEELPFKLRHKLMQFQKEGIEYAVNNNGRVLLADEMGLGKTIQAISIAYYYKEDWPLLIIVPSSLRYCWIEEIEKWLPDIHPHDINLIMMGNDAKNISTAKISIVTYGLLSKSTSHIVKEALTNQKFQVIICDESHYIKNNKTASSKAVVPLVQAAERRILLSGTPALAKPVELFPQLDALCPKAFGSWWDFTARYCDAKLEWFGRMKRRKVDGASNLEELQTKLVKMVMIRREKKDVLTQLPPKQRQKVLFELKDSELKKVGITLVDQGQITSDDKQDTTTLGLISKLLQLTGEAKVGPVKDYINMLIENENLKFLVFAYHHVMMNGIQQLLYEKKVKFIRIDGTVPPADRQMYVTQFQSDPSIKVAILSILAAGVGLTLTAAKLVVFAEMYWTPGVMVQCEDRAHRIGQTSCVPVHYLVAKGTMDEWVWSAVCKKTVVTSTTLSGKKQELEAESGDKYQVELLSNAEVNYAVEDENSDMDLSNYFQSQRPNDQKSILDFLTPPTSRNKSAVDTGKRKRNNSEEINLSSSKKPKTVNQDIVILDSDSENEDFLDSPFISSHSHSSPSNKSDQNGSMKLVKEAMTAPHQKNHWSCMACTYLNHQQLPYCEMCDTKTPVTPVDSNNRSGCSSRKPLFKQRRSSIEYQTSGDGENISQSVNSHHLSPAMTESQENKTSPIVNNKVLNISIPETVYKIFLYCGSRYTGRIYIFDENEEALNINFVPLDIELNNIDDLPDLLKYRPHLRLIQNFVREWNLLTETKRRLLINRGVLFINPVAAYQQISSKQTSSTQRHKTKEDISQAAAKLATSINGTVRQISKKPTEESNKTNDDSYGIAQVINPTFSKSAIPCKSKQAHFKASVVNNEGVPLCLNCSQPYSNSLLTTQTITSNNNAWQTRFCSLNCADSHWTKTDSGYCRDKIYQIEHGVCQICQFDAHSFYKQIKDTVDMKVRVKLISESKFSKLKSKVKEVMARKPVEGQFWHVDHIKPVFEGGGMCDIDNMRTLCVICHQKVTSQQASKRAQVRKLAGAAGSGDITAFFQKI</sequence>
<dbReference type="EMBL" id="KB200294">
    <property type="protein sequence ID" value="ESP02276.1"/>
    <property type="molecule type" value="Genomic_DNA"/>
</dbReference>
<dbReference type="Pfam" id="PF00271">
    <property type="entry name" value="Helicase_C"/>
    <property type="match status" value="1"/>
</dbReference>
<proteinExistence type="predicted"/>
<dbReference type="OMA" id="WRKVVLH"/>
<dbReference type="FunFam" id="3.40.50.10810:FF:000044">
    <property type="entry name" value="Chromatin remodeling factor18"/>
    <property type="match status" value="1"/>
</dbReference>
<evidence type="ECO:0000256" key="5">
    <source>
        <dbReference type="ARBA" id="ARBA00022806"/>
    </source>
</evidence>
<dbReference type="Gene3D" id="1.10.30.50">
    <property type="match status" value="1"/>
</dbReference>
<dbReference type="CDD" id="cd18793">
    <property type="entry name" value="SF2_C_SNF"/>
    <property type="match status" value="1"/>
</dbReference>
<dbReference type="OrthoDB" id="2801544at2759"/>
<dbReference type="AlphaFoldDB" id="V4B492"/>
<dbReference type="SUPFAM" id="SSF52540">
    <property type="entry name" value="P-loop containing nucleoside triphosphate hydrolases"/>
    <property type="match status" value="2"/>
</dbReference>